<dbReference type="Pfam" id="PF13460">
    <property type="entry name" value="NAD_binding_10"/>
    <property type="match status" value="1"/>
</dbReference>
<dbReference type="PANTHER" id="PTHR15020:SF50">
    <property type="entry name" value="UPF0659 PROTEIN YMR090W"/>
    <property type="match status" value="1"/>
</dbReference>
<proteinExistence type="inferred from homology"/>
<sequence length="262" mass="29127">MMNPHVLLLGGNGRVARAMTRLMVSRSWRVTSVVRNPQHKEDILRLGANEAVQCDLRRIQTVEDASQLIEKHQPSCVVFAAGSFSSPYEIDRDAAQHFIQAACQADHVHQFLMISFPASRRHPAPWWSKQDIASYRAECETYPHIQEAKLQADECLISAARQRELRGGKIQAISLRPSWLLTSPPTGKVLLGKTPAVGQVSIDDVAAVAVSLLSRNDTNGWVDLVEGDMEIDRAVDALVENKVNSIEGEDVERMCKVKRLNA</sequence>
<organism evidence="3 4">
    <name type="scientific">Aspergillus sclerotiicarbonarius (strain CBS 121057 / IBT 28362)</name>
    <dbReference type="NCBI Taxonomy" id="1448318"/>
    <lineage>
        <taxon>Eukaryota</taxon>
        <taxon>Fungi</taxon>
        <taxon>Dikarya</taxon>
        <taxon>Ascomycota</taxon>
        <taxon>Pezizomycotina</taxon>
        <taxon>Eurotiomycetes</taxon>
        <taxon>Eurotiomycetidae</taxon>
        <taxon>Eurotiales</taxon>
        <taxon>Aspergillaceae</taxon>
        <taxon>Aspergillus</taxon>
        <taxon>Aspergillus subgen. Circumdati</taxon>
    </lineage>
</organism>
<dbReference type="VEuPathDB" id="FungiDB:BO78DRAFT_409860"/>
<evidence type="ECO:0000259" key="2">
    <source>
        <dbReference type="Pfam" id="PF13460"/>
    </source>
</evidence>
<dbReference type="InterPro" id="IPR036291">
    <property type="entry name" value="NAD(P)-bd_dom_sf"/>
</dbReference>
<dbReference type="STRING" id="1448318.A0A319DZW6"/>
<dbReference type="Proteomes" id="UP000248423">
    <property type="component" value="Unassembled WGS sequence"/>
</dbReference>
<accession>A0A319DZW6</accession>
<dbReference type="SUPFAM" id="SSF51735">
    <property type="entry name" value="NAD(P)-binding Rossmann-fold domains"/>
    <property type="match status" value="1"/>
</dbReference>
<gene>
    <name evidence="3" type="ORF">BO78DRAFT_409860</name>
</gene>
<protein>
    <submittedName>
        <fullName evidence="3">NAD(P)-binding protein</fullName>
    </submittedName>
</protein>
<dbReference type="EMBL" id="KZ826381">
    <property type="protein sequence ID" value="PYI03361.1"/>
    <property type="molecule type" value="Genomic_DNA"/>
</dbReference>
<reference evidence="3 4" key="1">
    <citation type="submission" date="2018-02" db="EMBL/GenBank/DDBJ databases">
        <title>The genomes of Aspergillus section Nigri reveals drivers in fungal speciation.</title>
        <authorList>
            <consortium name="DOE Joint Genome Institute"/>
            <person name="Vesth T.C."/>
            <person name="Nybo J."/>
            <person name="Theobald S."/>
            <person name="Brandl J."/>
            <person name="Frisvad J.C."/>
            <person name="Nielsen K.F."/>
            <person name="Lyhne E.K."/>
            <person name="Kogle M.E."/>
            <person name="Kuo A."/>
            <person name="Riley R."/>
            <person name="Clum A."/>
            <person name="Nolan M."/>
            <person name="Lipzen A."/>
            <person name="Salamov A."/>
            <person name="Henrissat B."/>
            <person name="Wiebenga A."/>
            <person name="De vries R.P."/>
            <person name="Grigoriev I.V."/>
            <person name="Mortensen U.H."/>
            <person name="Andersen M.R."/>
            <person name="Baker S.E."/>
        </authorList>
    </citation>
    <scope>NUCLEOTIDE SEQUENCE [LARGE SCALE GENOMIC DNA]</scope>
    <source>
        <strain evidence="3 4">CBS 121057</strain>
    </source>
</reference>
<dbReference type="PANTHER" id="PTHR15020">
    <property type="entry name" value="FLAVIN REDUCTASE-RELATED"/>
    <property type="match status" value="1"/>
</dbReference>
<dbReference type="AlphaFoldDB" id="A0A319DZW6"/>
<keyword evidence="4" id="KW-1185">Reference proteome</keyword>
<comment type="similarity">
    <text evidence="1">Belongs to the avfA family.</text>
</comment>
<name>A0A319DZW6_ASPSB</name>
<dbReference type="InterPro" id="IPR016040">
    <property type="entry name" value="NAD(P)-bd_dom"/>
</dbReference>
<dbReference type="OrthoDB" id="10254604at2759"/>
<evidence type="ECO:0000313" key="4">
    <source>
        <dbReference type="Proteomes" id="UP000248423"/>
    </source>
</evidence>
<dbReference type="Gene3D" id="3.40.50.720">
    <property type="entry name" value="NAD(P)-binding Rossmann-like Domain"/>
    <property type="match status" value="1"/>
</dbReference>
<evidence type="ECO:0000313" key="3">
    <source>
        <dbReference type="EMBL" id="PYI03361.1"/>
    </source>
</evidence>
<evidence type="ECO:0000256" key="1">
    <source>
        <dbReference type="ARBA" id="ARBA00038376"/>
    </source>
</evidence>
<feature type="domain" description="NAD(P)-binding" evidence="2">
    <location>
        <begin position="10"/>
        <end position="214"/>
    </location>
</feature>